<organism evidence="1 2">
    <name type="scientific">Proteus phage vB_PmiM_Pm5461</name>
    <dbReference type="NCBI Taxonomy" id="1636250"/>
    <lineage>
        <taxon>Viruses</taxon>
        <taxon>Duplodnaviria</taxon>
        <taxon>Heunggongvirae</taxon>
        <taxon>Uroviricota</taxon>
        <taxon>Caudoviricetes</taxon>
        <taxon>Pantevenvirales</taxon>
        <taxon>Straboviridae</taxon>
        <taxon>Bragavirus</taxon>
        <taxon>Bragavirus pm5461</taxon>
    </lineage>
</organism>
<evidence type="ECO:0000313" key="2">
    <source>
        <dbReference type="Proteomes" id="UP000202749"/>
    </source>
</evidence>
<accession>A0A0G2SS28</accession>
<reference evidence="1" key="1">
    <citation type="submission" date="2015-03" db="EMBL/GenBank/DDBJ databases">
        <authorList>
            <person name="Melo L.D.R."/>
            <person name="Veiga P."/>
            <person name="Cerca N."/>
            <person name="Kropinski A.M."/>
            <person name="Azeredo J."/>
            <person name="Almeida C."/>
            <person name="Sillankorva S."/>
        </authorList>
    </citation>
    <scope>NUCLEOTIDE SEQUENCE [LARGE SCALE GENOMIC DNA]</scope>
</reference>
<dbReference type="KEGG" id="vg:26622801"/>
<gene>
    <name evidence="1" type="ORF">Pm5461_002</name>
</gene>
<name>A0A0G2SS28_9CAUD</name>
<sequence>MVIHIEYKNKMYKGECSPFYCVESAIHEMMGYILEVYIDGSFYSIKGPDIESCISTLYNKLYD</sequence>
<dbReference type="EMBL" id="KP890823">
    <property type="protein sequence ID" value="AKA61864.1"/>
    <property type="molecule type" value="Genomic_DNA"/>
</dbReference>
<protein>
    <submittedName>
        <fullName evidence="1">Uncharacterized protein</fullName>
    </submittedName>
</protein>
<dbReference type="RefSeq" id="YP_009195420.1">
    <property type="nucleotide sequence ID" value="NC_028762.1"/>
</dbReference>
<keyword evidence="2" id="KW-1185">Reference proteome</keyword>
<proteinExistence type="predicted"/>
<dbReference type="Proteomes" id="UP000202749">
    <property type="component" value="Segment"/>
</dbReference>
<evidence type="ECO:0000313" key="1">
    <source>
        <dbReference type="EMBL" id="AKA61864.1"/>
    </source>
</evidence>
<dbReference type="GeneID" id="26622801"/>